<evidence type="ECO:0000313" key="2">
    <source>
        <dbReference type="EMBL" id="ADE77783.1"/>
    </source>
</evidence>
<dbReference type="Gene3D" id="3.40.50.300">
    <property type="entry name" value="P-loop containing nucleotide triphosphate hydrolases"/>
    <property type="match status" value="1"/>
</dbReference>
<dbReference type="InterPro" id="IPR032704">
    <property type="entry name" value="Cms1"/>
</dbReference>
<feature type="compositionally biased region" description="Basic and acidic residues" evidence="1">
    <location>
        <begin position="1"/>
        <end position="11"/>
    </location>
</feature>
<dbReference type="EMBL" id="BT124538">
    <property type="protein sequence ID" value="ADE77783.1"/>
    <property type="molecule type" value="mRNA"/>
</dbReference>
<evidence type="ECO:0000256" key="1">
    <source>
        <dbReference type="SAM" id="MobiDB-lite"/>
    </source>
</evidence>
<feature type="region of interest" description="Disordered" evidence="1">
    <location>
        <begin position="1"/>
        <end position="52"/>
    </location>
</feature>
<dbReference type="InterPro" id="IPR027417">
    <property type="entry name" value="P-loop_NTPase"/>
</dbReference>
<sequence length="288" mass="32609">MAKKMVHEDSKRSHKKRSAKATHPFSKIKKFKKNKPEKLENEEEEEEALSTQHKLFKDKDKAMSTVKAVHKPAKHQVAAADKGNVELGSSREQLDWFISAFQAATRTKLSSLELQEIPENSMLELSNTMDHNIHNLMKHVKGIFGPSWEEVLCEGSLVKGNAEPGCPAILIISSSAVRCVEILRGLKTLTTKCHATKLFAKHIKIEEQVSILKERVNIAGGTPSRIKKLIEIDALKLSRLSVLMLDMHKDAKGLTLFNVPQVSNEFWELYKAYFHQQVMLSKLQICLY</sequence>
<dbReference type="AlphaFoldDB" id="D5AE14"/>
<dbReference type="GO" id="GO:0030686">
    <property type="term" value="C:90S preribosome"/>
    <property type="evidence" value="ECO:0007669"/>
    <property type="project" value="TreeGrafter"/>
</dbReference>
<feature type="compositionally biased region" description="Basic residues" evidence="1">
    <location>
        <begin position="12"/>
        <end position="33"/>
    </location>
</feature>
<organism evidence="2">
    <name type="scientific">Picea sitchensis</name>
    <name type="common">Sitka spruce</name>
    <name type="synonym">Pinus sitchensis</name>
    <dbReference type="NCBI Taxonomy" id="3332"/>
    <lineage>
        <taxon>Eukaryota</taxon>
        <taxon>Viridiplantae</taxon>
        <taxon>Streptophyta</taxon>
        <taxon>Embryophyta</taxon>
        <taxon>Tracheophyta</taxon>
        <taxon>Spermatophyta</taxon>
        <taxon>Pinopsida</taxon>
        <taxon>Pinidae</taxon>
        <taxon>Conifers I</taxon>
        <taxon>Pinales</taxon>
        <taxon>Pinaceae</taxon>
        <taxon>Picea</taxon>
    </lineage>
</organism>
<dbReference type="Pfam" id="PF14617">
    <property type="entry name" value="CMS1"/>
    <property type="match status" value="1"/>
</dbReference>
<dbReference type="OMA" id="FWDLFKN"/>
<reference evidence="2" key="1">
    <citation type="submission" date="2010-04" db="EMBL/GenBank/DDBJ databases">
        <authorList>
            <person name="Reid K.E."/>
            <person name="Liao N."/>
            <person name="Chan S."/>
            <person name="Docking R."/>
            <person name="Taylor G."/>
            <person name="Moore R."/>
            <person name="Mayo M."/>
            <person name="Munro S."/>
            <person name="King J."/>
            <person name="Yanchuk A."/>
            <person name="Holt R."/>
            <person name="Jones S."/>
            <person name="Marra M."/>
            <person name="Ritland C.E."/>
            <person name="Ritland K."/>
            <person name="Bohlmann J."/>
        </authorList>
    </citation>
    <scope>NUCLEOTIDE SEQUENCE</scope>
    <source>
        <tissue evidence="2">Bud</tissue>
    </source>
</reference>
<dbReference type="PANTHER" id="PTHR24030:SF0">
    <property type="entry name" value="PROTEIN CMSS1"/>
    <property type="match status" value="1"/>
</dbReference>
<protein>
    <recommendedName>
        <fullName evidence="3">Protein CMSS1</fullName>
    </recommendedName>
</protein>
<accession>D5AE14</accession>
<evidence type="ECO:0008006" key="3">
    <source>
        <dbReference type="Google" id="ProtNLM"/>
    </source>
</evidence>
<dbReference type="GO" id="GO:0005634">
    <property type="term" value="C:nucleus"/>
    <property type="evidence" value="ECO:0007669"/>
    <property type="project" value="TreeGrafter"/>
</dbReference>
<proteinExistence type="evidence at transcript level"/>
<name>D5AE14_PICSI</name>
<dbReference type="PANTHER" id="PTHR24030">
    <property type="entry name" value="PROTEIN CMSS1"/>
    <property type="match status" value="1"/>
</dbReference>